<dbReference type="Pfam" id="PF03772">
    <property type="entry name" value="Competence"/>
    <property type="match status" value="1"/>
</dbReference>
<feature type="transmembrane region" description="Helical" evidence="6">
    <location>
        <begin position="6"/>
        <end position="29"/>
    </location>
</feature>
<keyword evidence="3 6" id="KW-0812">Transmembrane</keyword>
<accession>A0A644U3Z9</accession>
<protein>
    <recommendedName>
        <fullName evidence="10">ComEC/Rec2-related protein domain-containing protein</fullName>
    </recommendedName>
</protein>
<feature type="transmembrane region" description="Helical" evidence="6">
    <location>
        <begin position="363"/>
        <end position="391"/>
    </location>
</feature>
<feature type="domain" description="DUF4131" evidence="8">
    <location>
        <begin position="5"/>
        <end position="137"/>
    </location>
</feature>
<dbReference type="EMBL" id="VSSQ01000072">
    <property type="protein sequence ID" value="MPL73351.1"/>
    <property type="molecule type" value="Genomic_DNA"/>
</dbReference>
<proteinExistence type="predicted"/>
<feature type="transmembrane region" description="Helical" evidence="6">
    <location>
        <begin position="333"/>
        <end position="357"/>
    </location>
</feature>
<name>A0A644U3Z9_9ZZZZ</name>
<evidence type="ECO:0008006" key="10">
    <source>
        <dbReference type="Google" id="ProtNLM"/>
    </source>
</evidence>
<comment type="caution">
    <text evidence="9">The sequence shown here is derived from an EMBL/GenBank/DDBJ whole genome shotgun (WGS) entry which is preliminary data.</text>
</comment>
<keyword evidence="4 6" id="KW-1133">Transmembrane helix</keyword>
<dbReference type="NCBIfam" id="TIGR00360">
    <property type="entry name" value="ComEC_N-term"/>
    <property type="match status" value="1"/>
</dbReference>
<evidence type="ECO:0000256" key="2">
    <source>
        <dbReference type="ARBA" id="ARBA00022475"/>
    </source>
</evidence>
<dbReference type="AlphaFoldDB" id="A0A644U3Z9"/>
<dbReference type="InterPro" id="IPR025405">
    <property type="entry name" value="DUF4131"/>
</dbReference>
<evidence type="ECO:0000313" key="9">
    <source>
        <dbReference type="EMBL" id="MPL73351.1"/>
    </source>
</evidence>
<evidence type="ECO:0000259" key="7">
    <source>
        <dbReference type="Pfam" id="PF03772"/>
    </source>
</evidence>
<feature type="transmembrane region" description="Helical" evidence="6">
    <location>
        <begin position="282"/>
        <end position="299"/>
    </location>
</feature>
<dbReference type="PANTHER" id="PTHR30619">
    <property type="entry name" value="DNA INTERNALIZATION/COMPETENCE PROTEIN COMEC/REC2"/>
    <property type="match status" value="1"/>
</dbReference>
<dbReference type="GO" id="GO:0005886">
    <property type="term" value="C:plasma membrane"/>
    <property type="evidence" value="ECO:0007669"/>
    <property type="project" value="UniProtKB-SubCell"/>
</dbReference>
<comment type="subcellular location">
    <subcellularLocation>
        <location evidence="1">Cell membrane</location>
        <topology evidence="1">Multi-pass membrane protein</topology>
    </subcellularLocation>
</comment>
<keyword evidence="2" id="KW-1003">Cell membrane</keyword>
<feature type="transmembrane region" description="Helical" evidence="6">
    <location>
        <begin position="305"/>
        <end position="321"/>
    </location>
</feature>
<sequence length="429" mass="49885">MKKRPILFVLIPLCFLILIWESFLPLVFVRNHYSKHYVNGSGYQILIKSDGELRNKTIKYRGEVIRCVDGNLQHITEGDVLVYFPISDSVFNIKFGDIILTNSSLRPIENFIDSSSFDYKRMMKRKKIYDNVFLSNADWKRVAENQGNFLITKSRKVNRYFQNKLLNSKLPKQEAALAIGMLLGEKEYIDEDTQENFREAGLTHILVVSGMNIAIILIVLESFLKLFFFGRERLILVRKIILVLMAFALCFVVSLTPSALRVAIMMLAFLFSKQSNRGYDSLNVFFVTVFIFLIFDPMILFDWSFQFSFLAVFGIILFASWKHRLFPKFKFNYFLRQGVSAAGMTLSAQTFLFPLLLWRFRVIYPYMLLFNIIIVPFMSIVLITIILFLLLSDIVFVGTVVETLMHWELYLLMKLVGLTDSLPYSAIEI</sequence>
<keyword evidence="5 6" id="KW-0472">Membrane</keyword>
<evidence type="ECO:0000256" key="1">
    <source>
        <dbReference type="ARBA" id="ARBA00004651"/>
    </source>
</evidence>
<feature type="domain" description="ComEC/Rec2-related protein" evidence="7">
    <location>
        <begin position="181"/>
        <end position="428"/>
    </location>
</feature>
<evidence type="ECO:0000256" key="5">
    <source>
        <dbReference type="ARBA" id="ARBA00023136"/>
    </source>
</evidence>
<feature type="transmembrane region" description="Helical" evidence="6">
    <location>
        <begin position="205"/>
        <end position="228"/>
    </location>
</feature>
<dbReference type="InterPro" id="IPR004477">
    <property type="entry name" value="ComEC_N"/>
</dbReference>
<evidence type="ECO:0000259" key="8">
    <source>
        <dbReference type="Pfam" id="PF13567"/>
    </source>
</evidence>
<reference evidence="9" key="1">
    <citation type="submission" date="2019-08" db="EMBL/GenBank/DDBJ databases">
        <authorList>
            <person name="Kucharzyk K."/>
            <person name="Murdoch R.W."/>
            <person name="Higgins S."/>
            <person name="Loffler F."/>
        </authorList>
    </citation>
    <scope>NUCLEOTIDE SEQUENCE</scope>
</reference>
<evidence type="ECO:0000256" key="6">
    <source>
        <dbReference type="SAM" id="Phobius"/>
    </source>
</evidence>
<gene>
    <name evidence="9" type="ORF">SDC9_19150</name>
</gene>
<dbReference type="Pfam" id="PF13567">
    <property type="entry name" value="DUF4131"/>
    <property type="match status" value="1"/>
</dbReference>
<dbReference type="InterPro" id="IPR052159">
    <property type="entry name" value="Competence_DNA_uptake"/>
</dbReference>
<evidence type="ECO:0000256" key="3">
    <source>
        <dbReference type="ARBA" id="ARBA00022692"/>
    </source>
</evidence>
<feature type="transmembrane region" description="Helical" evidence="6">
    <location>
        <begin position="240"/>
        <end position="270"/>
    </location>
</feature>
<organism evidence="9">
    <name type="scientific">bioreactor metagenome</name>
    <dbReference type="NCBI Taxonomy" id="1076179"/>
    <lineage>
        <taxon>unclassified sequences</taxon>
        <taxon>metagenomes</taxon>
        <taxon>ecological metagenomes</taxon>
    </lineage>
</organism>
<evidence type="ECO:0000256" key="4">
    <source>
        <dbReference type="ARBA" id="ARBA00022989"/>
    </source>
</evidence>
<dbReference type="PANTHER" id="PTHR30619:SF1">
    <property type="entry name" value="RECOMBINATION PROTEIN 2"/>
    <property type="match status" value="1"/>
</dbReference>